<sequence>MPTESVQRTHIRKKDPSYASLTQEYLSILQPYSTHPSRHSILPFEPLSCVSYQCVPYHTPIIQSLCFSPDYRCQNNNVSL</sequence>
<reference evidence="1" key="1">
    <citation type="journal article" date="2015" name="Genome Biol. Evol.">
        <title>Organellar Genomes of White Spruce (Picea glauca): Assembly and Annotation.</title>
        <authorList>
            <person name="Jackman S.D."/>
            <person name="Warren R.L."/>
            <person name="Gibb E.A."/>
            <person name="Vandervalk B.P."/>
            <person name="Mohamadi H."/>
            <person name="Chu J."/>
            <person name="Raymond A."/>
            <person name="Pleasance S."/>
            <person name="Coope R."/>
            <person name="Wildung M.R."/>
            <person name="Ritland C.E."/>
            <person name="Bousquet J."/>
            <person name="Jones S.J."/>
            <person name="Bohlmann J."/>
            <person name="Birol I."/>
        </authorList>
    </citation>
    <scope>NUCLEOTIDE SEQUENCE [LARGE SCALE GENOMIC DNA]</scope>
    <source>
        <tissue evidence="1">Flushing bud</tissue>
    </source>
</reference>
<name>A0A101M5S5_PICGL</name>
<gene>
    <name evidence="1" type="ORF">ABT39_MTgene1219</name>
</gene>
<evidence type="ECO:0000313" key="1">
    <source>
        <dbReference type="EMBL" id="KUM51372.1"/>
    </source>
</evidence>
<proteinExistence type="predicted"/>
<dbReference type="EMBL" id="LKAM01000001">
    <property type="protein sequence ID" value="KUM51372.1"/>
    <property type="molecule type" value="Genomic_DNA"/>
</dbReference>
<protein>
    <submittedName>
        <fullName evidence="1">Uncharacterized protein</fullName>
    </submittedName>
</protein>
<organism evidence="1">
    <name type="scientific">Picea glauca</name>
    <name type="common">White spruce</name>
    <name type="synonym">Pinus glauca</name>
    <dbReference type="NCBI Taxonomy" id="3330"/>
    <lineage>
        <taxon>Eukaryota</taxon>
        <taxon>Viridiplantae</taxon>
        <taxon>Streptophyta</taxon>
        <taxon>Embryophyta</taxon>
        <taxon>Tracheophyta</taxon>
        <taxon>Spermatophyta</taxon>
        <taxon>Pinopsida</taxon>
        <taxon>Pinidae</taxon>
        <taxon>Conifers I</taxon>
        <taxon>Pinales</taxon>
        <taxon>Pinaceae</taxon>
        <taxon>Picea</taxon>
    </lineage>
</organism>
<dbReference type="AlphaFoldDB" id="A0A101M5S5"/>
<geneLocation type="mitochondrion" evidence="1"/>
<accession>A0A101M5S5</accession>
<comment type="caution">
    <text evidence="1">The sequence shown here is derived from an EMBL/GenBank/DDBJ whole genome shotgun (WGS) entry which is preliminary data.</text>
</comment>
<keyword evidence="1" id="KW-0496">Mitochondrion</keyword>